<dbReference type="RefSeq" id="YP_009177057.1">
    <property type="nucleotide sequence ID" value="NC_028238.1"/>
</dbReference>
<organism evidence="1 2">
    <name type="scientific">Turkeypox virus</name>
    <dbReference type="NCBI Taxonomy" id="336486"/>
    <lineage>
        <taxon>Viruses</taxon>
        <taxon>Varidnaviria</taxon>
        <taxon>Bamfordvirae</taxon>
        <taxon>Nucleocytoviricota</taxon>
        <taxon>Pokkesviricetes</taxon>
        <taxon>Chitovirales</taxon>
        <taxon>Poxviridae</taxon>
        <taxon>Chordopoxvirinae</taxon>
        <taxon>Avipoxvirus</taxon>
        <taxon>Avipoxvirus turkeypox</taxon>
    </lineage>
</organism>
<reference evidence="1 2" key="1">
    <citation type="journal article" date="2015" name="Infect. Genet. Evol.">
        <title>Unique genomic organization of a novel Avipoxvirus detected in turkey (Meleagris gallopavo).</title>
        <authorList>
            <person name="Banyai K."/>
            <person name="Palya V."/>
            <person name="Denes B."/>
            <person name="Glavits R."/>
            <person name="Ivanics E."/>
            <person name="Horvath B."/>
            <person name="Farkas S.L."/>
            <person name="Marton S."/>
            <person name="Balint A."/>
            <person name="Gyuranecz M."/>
            <person name="Erdelyi K."/>
            <person name="Dan A."/>
        </authorList>
    </citation>
    <scope>NUCLEOTIDE SEQUENCE [LARGE SCALE GENOMIC DNA]</scope>
    <source>
        <strain evidence="1 2">TKPV-HU1124/2011</strain>
    </source>
</reference>
<dbReference type="Proteomes" id="UP000142477">
    <property type="component" value="Segment"/>
</dbReference>
<dbReference type="KEGG" id="vg:26122726"/>
<protein>
    <submittedName>
        <fullName evidence="1">CC chemokine-like protein</fullName>
    </submittedName>
</protein>
<dbReference type="GeneID" id="26122726"/>
<sequence>MTVSIFRELLLFFAVIYFVMASNCDFNCCANKRDHEKSKNAHENCKLGCHIQSLSGLFCNITASCRGDEPWSTMSPPPTKSPYDEKRRYNDLNKCIKSCPKVVKLNTQPSRCHDKCCDVLKLPGENRLRDPNACCDGVPHVDVDTVDPGNVLDCMTSNTTCNDRGYKMLLRSNKTVCVDLGSVSPILGANTGYSGGCWGLQGKDAKDPNEHSSVDFLINFYTDD</sequence>
<evidence type="ECO:0000313" key="2">
    <source>
        <dbReference type="Proteomes" id="UP000142477"/>
    </source>
</evidence>
<accession>A0A0M3PB92</accession>
<proteinExistence type="predicted"/>
<dbReference type="OrthoDB" id="33629at10239"/>
<name>A0A0M3PB92_9POXV</name>
<keyword evidence="2" id="KW-1185">Reference proteome</keyword>
<evidence type="ECO:0000313" key="1">
    <source>
        <dbReference type="EMBL" id="ALA62410.1"/>
    </source>
</evidence>
<dbReference type="InterPro" id="IPR020343">
    <property type="entry name" value="Chemokine_CC_FPV060"/>
</dbReference>
<dbReference type="Pfam" id="PF17614">
    <property type="entry name" value="FPV060"/>
    <property type="match status" value="1"/>
</dbReference>
<dbReference type="EMBL" id="KP728110">
    <property type="protein sequence ID" value="ALA62410.1"/>
    <property type="molecule type" value="Genomic_DNA"/>
</dbReference>